<organism evidence="1 2">
    <name type="scientific">Bizionia algoritergicola</name>
    <dbReference type="NCBI Taxonomy" id="291187"/>
    <lineage>
        <taxon>Bacteria</taxon>
        <taxon>Pseudomonadati</taxon>
        <taxon>Bacteroidota</taxon>
        <taxon>Flavobacteriia</taxon>
        <taxon>Flavobacteriales</taxon>
        <taxon>Flavobacteriaceae</taxon>
        <taxon>Bizionia</taxon>
    </lineage>
</organism>
<sequence>MKTTNQIHEYLYTLNSVSKQVKTFFGIAAIALLTLSSCTSNDDNELIPSSILDIPSGQDFANVRSEALSNMTQNFQFNADDGMISITSEHGVSISINAGCLTKNGNPVTGIVDLEYVEIFEKGNMLTTNKPTMGLRNNGNKALLITGGEFYFEATQNGVALETSCAMQLQVPTSLTGSDDPDMILWTGVIDENGNLTWEEEEVDAQEGVFAEGGLYYAFLNSFGWTNIDRFYNDPRPKTTIYAQAPIGYNFTNSAIYLSYDGEESGLAALDTYANGLFSEHYGEIPIGLECHVIFVTEVEGVWRYAIKPYTIAANQVITFSMMETAIASEADLISMINDLP</sequence>
<protein>
    <submittedName>
        <fullName evidence="1">Uncharacterized protein</fullName>
    </submittedName>
</protein>
<dbReference type="AlphaFoldDB" id="A0A5D0R1R4"/>
<evidence type="ECO:0000313" key="2">
    <source>
        <dbReference type="Proteomes" id="UP000324358"/>
    </source>
</evidence>
<proteinExistence type="predicted"/>
<gene>
    <name evidence="1" type="ORF">ES675_04750</name>
</gene>
<dbReference type="Proteomes" id="UP000324358">
    <property type="component" value="Unassembled WGS sequence"/>
</dbReference>
<reference evidence="1 2" key="1">
    <citation type="submission" date="2019-08" db="EMBL/GenBank/DDBJ databases">
        <title>Genomes of Antarctic Bizionia species.</title>
        <authorList>
            <person name="Bowman J.P."/>
        </authorList>
    </citation>
    <scope>NUCLEOTIDE SEQUENCE [LARGE SCALE GENOMIC DNA]</scope>
    <source>
        <strain evidence="1 2">APA-1</strain>
    </source>
</reference>
<evidence type="ECO:0000313" key="1">
    <source>
        <dbReference type="EMBL" id="TYB75437.1"/>
    </source>
</evidence>
<name>A0A5D0R1R4_9FLAO</name>
<dbReference type="RefSeq" id="WP_066249081.1">
    <property type="nucleotide sequence ID" value="NZ_VSKL01000001.1"/>
</dbReference>
<dbReference type="OrthoDB" id="1488726at2"/>
<dbReference type="EMBL" id="VSKL01000001">
    <property type="protein sequence ID" value="TYB75437.1"/>
    <property type="molecule type" value="Genomic_DNA"/>
</dbReference>
<keyword evidence="2" id="KW-1185">Reference proteome</keyword>
<comment type="caution">
    <text evidence="1">The sequence shown here is derived from an EMBL/GenBank/DDBJ whole genome shotgun (WGS) entry which is preliminary data.</text>
</comment>
<accession>A0A5D0R1R4</accession>